<dbReference type="AlphaFoldDB" id="A0A0L0CHU1"/>
<dbReference type="Pfam" id="PF00057">
    <property type="entry name" value="Ldl_recept_a"/>
    <property type="match status" value="1"/>
</dbReference>
<feature type="transmembrane region" description="Helical" evidence="2">
    <location>
        <begin position="47"/>
        <end position="65"/>
    </location>
</feature>
<dbReference type="Proteomes" id="UP000037069">
    <property type="component" value="Unassembled WGS sequence"/>
</dbReference>
<dbReference type="CDD" id="cd00112">
    <property type="entry name" value="LDLa"/>
    <property type="match status" value="1"/>
</dbReference>
<dbReference type="Gene3D" id="4.10.1220.10">
    <property type="entry name" value="EGF-type module"/>
    <property type="match status" value="1"/>
</dbReference>
<keyword evidence="2" id="KW-1133">Transmembrane helix</keyword>
<protein>
    <submittedName>
        <fullName evidence="3">Uncharacterized protein</fullName>
    </submittedName>
</protein>
<name>A0A0L0CHU1_LUCCU</name>
<keyword evidence="2" id="KW-0812">Transmembrane</keyword>
<accession>A0A0L0CHU1</accession>
<reference evidence="3 4" key="1">
    <citation type="journal article" date="2015" name="Nat. Commun.">
        <title>Lucilia cuprina genome unlocks parasitic fly biology to underpin future interventions.</title>
        <authorList>
            <person name="Anstead C.A."/>
            <person name="Korhonen P.K."/>
            <person name="Young N.D."/>
            <person name="Hall R.S."/>
            <person name="Jex A.R."/>
            <person name="Murali S.C."/>
            <person name="Hughes D.S."/>
            <person name="Lee S.F."/>
            <person name="Perry T."/>
            <person name="Stroehlein A.J."/>
            <person name="Ansell B.R."/>
            <person name="Breugelmans B."/>
            <person name="Hofmann A."/>
            <person name="Qu J."/>
            <person name="Dugan S."/>
            <person name="Lee S.L."/>
            <person name="Chao H."/>
            <person name="Dinh H."/>
            <person name="Han Y."/>
            <person name="Doddapaneni H.V."/>
            <person name="Worley K.C."/>
            <person name="Muzny D.M."/>
            <person name="Ioannidis P."/>
            <person name="Waterhouse R.M."/>
            <person name="Zdobnov E.M."/>
            <person name="James P.J."/>
            <person name="Bagnall N.H."/>
            <person name="Kotze A.C."/>
            <person name="Gibbs R.A."/>
            <person name="Richards S."/>
            <person name="Batterham P."/>
            <person name="Gasser R.B."/>
        </authorList>
    </citation>
    <scope>NUCLEOTIDE SEQUENCE [LARGE SCALE GENOMIC DNA]</scope>
    <source>
        <strain evidence="3 4">LS</strain>
        <tissue evidence="3">Full body</tissue>
    </source>
</reference>
<evidence type="ECO:0000256" key="2">
    <source>
        <dbReference type="SAM" id="Phobius"/>
    </source>
</evidence>
<evidence type="ECO:0000256" key="1">
    <source>
        <dbReference type="ARBA" id="ARBA00023157"/>
    </source>
</evidence>
<dbReference type="SUPFAM" id="SSF57424">
    <property type="entry name" value="LDL receptor-like module"/>
    <property type="match status" value="1"/>
</dbReference>
<keyword evidence="2" id="KW-0472">Membrane</keyword>
<proteinExistence type="predicted"/>
<evidence type="ECO:0000313" key="3">
    <source>
        <dbReference type="EMBL" id="KNC31820.1"/>
    </source>
</evidence>
<dbReference type="EMBL" id="JRES01000378">
    <property type="protein sequence ID" value="KNC31820.1"/>
    <property type="molecule type" value="Genomic_DNA"/>
</dbReference>
<keyword evidence="4" id="KW-1185">Reference proteome</keyword>
<dbReference type="InterPro" id="IPR036055">
    <property type="entry name" value="LDL_receptor-like_sf"/>
</dbReference>
<evidence type="ECO:0000313" key="4">
    <source>
        <dbReference type="Proteomes" id="UP000037069"/>
    </source>
</evidence>
<comment type="caution">
    <text evidence="3">The sequence shown here is derived from an EMBL/GenBank/DDBJ whole genome shotgun (WGS) entry which is preliminary data.</text>
</comment>
<dbReference type="InterPro" id="IPR002172">
    <property type="entry name" value="LDrepeatLR_classA_rpt"/>
</dbReference>
<sequence length="121" mass="13725">MTVWIIQMNNDAISLLSFSSPYEQFHNKTQGNDFVNNIHINSLCFSFAPYNILVFFLVIMVNFLTKESNALYISSNFYCVGYHDCADESDEANCTAIACPDNKFFCPSGDAKCILKTRNAY</sequence>
<dbReference type="STRING" id="7375.A0A0L0CHU1"/>
<gene>
    <name evidence="3" type="ORF">FF38_12407</name>
</gene>
<keyword evidence="1" id="KW-1015">Disulfide bond</keyword>
<organism evidence="3 4">
    <name type="scientific">Lucilia cuprina</name>
    <name type="common">Green bottle fly</name>
    <name type="synonym">Australian sheep blowfly</name>
    <dbReference type="NCBI Taxonomy" id="7375"/>
    <lineage>
        <taxon>Eukaryota</taxon>
        <taxon>Metazoa</taxon>
        <taxon>Ecdysozoa</taxon>
        <taxon>Arthropoda</taxon>
        <taxon>Hexapoda</taxon>
        <taxon>Insecta</taxon>
        <taxon>Pterygota</taxon>
        <taxon>Neoptera</taxon>
        <taxon>Endopterygota</taxon>
        <taxon>Diptera</taxon>
        <taxon>Brachycera</taxon>
        <taxon>Muscomorpha</taxon>
        <taxon>Oestroidea</taxon>
        <taxon>Calliphoridae</taxon>
        <taxon>Luciliinae</taxon>
        <taxon>Lucilia</taxon>
    </lineage>
</organism>